<reference evidence="1" key="1">
    <citation type="submission" date="2020-01" db="EMBL/GenBank/DDBJ databases">
        <authorList>
            <person name="Mishra B."/>
        </authorList>
    </citation>
    <scope>NUCLEOTIDE SEQUENCE [LARGE SCALE GENOMIC DNA]</scope>
</reference>
<sequence length="138" mass="15960">MLPSRAQAPHRIILYDSRTLKPNLAKIEPVLYDETDGLDTIHRHDAGRSTAIGKGKRRTRLEIRLKIQKRAPRPDETREPPIAEPLIQASNGAWYRSKFLKILHSILPTLKDVFLRAENLHRLERTSRSYRPKILEPG</sequence>
<dbReference type="AlphaFoldDB" id="A0A6D2JZ64"/>
<accession>A0A6D2JZ64</accession>
<organism evidence="1 2">
    <name type="scientific">Microthlaspi erraticum</name>
    <dbReference type="NCBI Taxonomy" id="1685480"/>
    <lineage>
        <taxon>Eukaryota</taxon>
        <taxon>Viridiplantae</taxon>
        <taxon>Streptophyta</taxon>
        <taxon>Embryophyta</taxon>
        <taxon>Tracheophyta</taxon>
        <taxon>Spermatophyta</taxon>
        <taxon>Magnoliopsida</taxon>
        <taxon>eudicotyledons</taxon>
        <taxon>Gunneridae</taxon>
        <taxon>Pentapetalae</taxon>
        <taxon>rosids</taxon>
        <taxon>malvids</taxon>
        <taxon>Brassicales</taxon>
        <taxon>Brassicaceae</taxon>
        <taxon>Coluteocarpeae</taxon>
        <taxon>Microthlaspi</taxon>
    </lineage>
</organism>
<name>A0A6D2JZ64_9BRAS</name>
<dbReference type="EMBL" id="CACVBM020001318">
    <property type="protein sequence ID" value="CAA7045245.1"/>
    <property type="molecule type" value="Genomic_DNA"/>
</dbReference>
<evidence type="ECO:0000313" key="2">
    <source>
        <dbReference type="Proteomes" id="UP000467841"/>
    </source>
</evidence>
<proteinExistence type="predicted"/>
<dbReference type="Proteomes" id="UP000467841">
    <property type="component" value="Unassembled WGS sequence"/>
</dbReference>
<keyword evidence="2" id="KW-1185">Reference proteome</keyword>
<evidence type="ECO:0000313" key="1">
    <source>
        <dbReference type="EMBL" id="CAA7045245.1"/>
    </source>
</evidence>
<protein>
    <submittedName>
        <fullName evidence="1">Uncharacterized protein</fullName>
    </submittedName>
</protein>
<gene>
    <name evidence="1" type="ORF">MERR_LOCUS32480</name>
</gene>
<comment type="caution">
    <text evidence="1">The sequence shown here is derived from an EMBL/GenBank/DDBJ whole genome shotgun (WGS) entry which is preliminary data.</text>
</comment>